<evidence type="ECO:0000313" key="4">
    <source>
        <dbReference type="Proteomes" id="UP000317652"/>
    </source>
</evidence>
<name>A0ABY6VHQ5_9ENTR</name>
<evidence type="ECO:0000256" key="2">
    <source>
        <dbReference type="SAM" id="SignalP"/>
    </source>
</evidence>
<sequence>MLKSKSLNLSLLLFIIALNASAASEENEFINAMKNINLQGLDSNKFHAETKASLNNSEENNIEFKAKLEKKNENLQLKYEKLLGAYNEIKLKDKPTNPTNLNNTIAALTAEKEKLILENSLLNKRLNEANSVQSVLRKEGEQSATKQQNDLATLSQQNTRLTAEADAARKQLAEATSALAALRKEGEQSATKQQNDLATLSQQNTRLTAEADAARKQLAEATSALAALRKEGEQSATKQQNDLATLSQQNTRLTAEADAARKQLAEATSALAALRKEGEQSATKQQNDLATLSQQNTRLTAEADAARKQLAEATSALTALRKQDELTENAKNEELKTIKGRKSYSLGVFYYDMINKEFEKIKKSNIDLTPSMMISGVNDAYYNSLRMKKDKIMENVLEVDRVVQSVNSEYAKKILKYIKKKPYEVLSNGSFLVTEKSTSDKYVKDSVITFDMIEKKMDGKPILNTMNTKIKLEQVKDPLLEKIISKGGRGGIVSLYGKAGVLYKNIPDGVEPESLISITFKLK</sequence>
<feature type="compositionally biased region" description="Polar residues" evidence="1">
    <location>
        <begin position="142"/>
        <end position="156"/>
    </location>
</feature>
<evidence type="ECO:0000313" key="3">
    <source>
        <dbReference type="EMBL" id="VUS85142.1"/>
    </source>
</evidence>
<dbReference type="Proteomes" id="UP000317652">
    <property type="component" value="Unassembled WGS sequence"/>
</dbReference>
<protein>
    <submittedName>
        <fullName evidence="3">Chromosome partition protein Smc</fullName>
    </submittedName>
</protein>
<dbReference type="Gene3D" id="1.10.287.460">
    <property type="entry name" value="Peptidyl-prolyl cis-trans isomerase, FKBP-type, N-terminal domain"/>
    <property type="match status" value="1"/>
</dbReference>
<gene>
    <name evidence="3" type="primary">smc_1</name>
    <name evidence="3" type="ORF">SB6411_03193</name>
</gene>
<reference evidence="3 4" key="1">
    <citation type="submission" date="2019-07" db="EMBL/GenBank/DDBJ databases">
        <authorList>
            <person name="Brisse S."/>
            <person name="Rodrigues C."/>
            <person name="Thorpe H."/>
        </authorList>
    </citation>
    <scope>NUCLEOTIDE SEQUENCE [LARGE SCALE GENOMIC DNA]</scope>
    <source>
        <strain evidence="3">SB6411</strain>
    </source>
</reference>
<proteinExistence type="predicted"/>
<comment type="caution">
    <text evidence="3">The sequence shown here is derived from an EMBL/GenBank/DDBJ whole genome shotgun (WGS) entry which is preliminary data.</text>
</comment>
<feature type="region of interest" description="Disordered" evidence="1">
    <location>
        <begin position="137"/>
        <end position="156"/>
    </location>
</feature>
<accession>A0ABY6VHQ5</accession>
<organism evidence="3 4">
    <name type="scientific">Klebsiella spallanzanii</name>
    <dbReference type="NCBI Taxonomy" id="2587528"/>
    <lineage>
        <taxon>Bacteria</taxon>
        <taxon>Pseudomonadati</taxon>
        <taxon>Pseudomonadota</taxon>
        <taxon>Gammaproteobacteria</taxon>
        <taxon>Enterobacterales</taxon>
        <taxon>Enterobacteriaceae</taxon>
        <taxon>Klebsiella/Raoultella group</taxon>
        <taxon>Klebsiella</taxon>
    </lineage>
</organism>
<dbReference type="InterPro" id="IPR036944">
    <property type="entry name" value="PPIase_FKBP_N_sf"/>
</dbReference>
<feature type="signal peptide" evidence="2">
    <location>
        <begin position="1"/>
        <end position="22"/>
    </location>
</feature>
<dbReference type="RefSeq" id="WP_142982549.1">
    <property type="nucleotide sequence ID" value="NZ_CABGGS010000045.1"/>
</dbReference>
<keyword evidence="4" id="KW-1185">Reference proteome</keyword>
<feature type="chain" id="PRO_5047312690" evidence="2">
    <location>
        <begin position="23"/>
        <end position="523"/>
    </location>
</feature>
<evidence type="ECO:0000256" key="1">
    <source>
        <dbReference type="SAM" id="MobiDB-lite"/>
    </source>
</evidence>
<keyword evidence="2" id="KW-0732">Signal</keyword>
<dbReference type="EMBL" id="CABGGS010000045">
    <property type="protein sequence ID" value="VUS85142.1"/>
    <property type="molecule type" value="Genomic_DNA"/>
</dbReference>